<dbReference type="Gene3D" id="3.20.20.70">
    <property type="entry name" value="Aldolase class I"/>
    <property type="match status" value="1"/>
</dbReference>
<dbReference type="InterPro" id="IPR000771">
    <property type="entry name" value="FBA_II"/>
</dbReference>
<proteinExistence type="predicted"/>
<dbReference type="GO" id="GO:0005975">
    <property type="term" value="P:carbohydrate metabolic process"/>
    <property type="evidence" value="ECO:0007669"/>
    <property type="project" value="InterPro"/>
</dbReference>
<dbReference type="PANTHER" id="PTHR30304:SF0">
    <property type="entry name" value="D-TAGATOSE-1,6-BISPHOSPHATE ALDOLASE SUBUNIT GATY-RELATED"/>
    <property type="match status" value="1"/>
</dbReference>
<dbReference type="PANTHER" id="PTHR30304">
    <property type="entry name" value="D-TAGATOSE-1,6-BISPHOSPHATE ALDOLASE"/>
    <property type="match status" value="1"/>
</dbReference>
<reference evidence="1 2" key="1">
    <citation type="submission" date="2020-02" db="EMBL/GenBank/DDBJ databases">
        <title>Genomic and physiological characterization of two novel Nitrospinaceae genera.</title>
        <authorList>
            <person name="Mueller A.J."/>
            <person name="Jung M.-Y."/>
            <person name="Strachan C.R."/>
            <person name="Herbold C.W."/>
            <person name="Kirkegaard R.H."/>
            <person name="Daims H."/>
        </authorList>
    </citation>
    <scope>NUCLEOTIDE SEQUENCE [LARGE SCALE GENOMIC DNA]</scope>
    <source>
        <strain evidence="1">EB</strain>
    </source>
</reference>
<dbReference type="AlphaFoldDB" id="A0A7T0BZ59"/>
<dbReference type="KEGG" id="nli:G3M70_17280"/>
<evidence type="ECO:0000313" key="1">
    <source>
        <dbReference type="EMBL" id="QPJ63531.1"/>
    </source>
</evidence>
<dbReference type="InterPro" id="IPR050246">
    <property type="entry name" value="Class_II_FBP_aldolase"/>
</dbReference>
<dbReference type="Pfam" id="PF01116">
    <property type="entry name" value="F_bP_aldolase"/>
    <property type="match status" value="1"/>
</dbReference>
<sequence length="466" mass="52102">MVPTSKEDIANLLKGAATLNDRDVELNNADLLRSGPLDSLVENSVLNESPEIRAYCRYVIKKLSLQLGVIPASIQGLYDARGRGENSGYTVPALNIRGMAYEFSRSIFRTAQALDAGAFIFEIAKSEIGYTHQRPHELIAVILGAAIKEGFVGPVFVQGDHFQINAKKYHEDSNKEVSGLKDLILEGLNAGFYNIDIDTSTLVTLDPEEVKEQQRLNFEVGVELTKFVRENEPEGVTVSVGGEIGEVGKENSNEAELRAYMDNFNEQLAKINPDYKTISKISIQTGTEHGGVPLPDGTVADVALDFDTLENLSRISREHYQLAGAVQHGASTLPHDMFNRFPQLETAEIHLATDFQNLIYESEHFPKDLKERIYKHLHAEFPGDKKPGWTDEQFIYKTRKKGFGNPFKKEFWGLSEDIKSAIGKELEAKVRFYFEQLQAGNTRDIVTKSVDPKQVTPCLDNELKYA</sequence>
<dbReference type="Proteomes" id="UP000594688">
    <property type="component" value="Chromosome"/>
</dbReference>
<protein>
    <submittedName>
        <fullName evidence="1">Aldolase</fullName>
    </submittedName>
</protein>
<organism evidence="1 2">
    <name type="scientific">Candidatus Nitronauta litoralis</name>
    <dbReference type="NCBI Taxonomy" id="2705533"/>
    <lineage>
        <taxon>Bacteria</taxon>
        <taxon>Pseudomonadati</taxon>
        <taxon>Nitrospinota/Tectimicrobiota group</taxon>
        <taxon>Nitrospinota</taxon>
        <taxon>Nitrospinia</taxon>
        <taxon>Nitrospinales</taxon>
        <taxon>Nitrospinaceae</taxon>
        <taxon>Candidatus Nitronauta</taxon>
    </lineage>
</organism>
<accession>A0A7T0BZ59</accession>
<gene>
    <name evidence="1" type="ORF">G3M70_17280</name>
</gene>
<dbReference type="GO" id="GO:0008270">
    <property type="term" value="F:zinc ion binding"/>
    <property type="evidence" value="ECO:0007669"/>
    <property type="project" value="InterPro"/>
</dbReference>
<dbReference type="EMBL" id="CP048685">
    <property type="protein sequence ID" value="QPJ63531.1"/>
    <property type="molecule type" value="Genomic_DNA"/>
</dbReference>
<evidence type="ECO:0000313" key="2">
    <source>
        <dbReference type="Proteomes" id="UP000594688"/>
    </source>
</evidence>
<name>A0A7T0BZ59_9BACT</name>
<dbReference type="SUPFAM" id="SSF51569">
    <property type="entry name" value="Aldolase"/>
    <property type="match status" value="1"/>
</dbReference>
<dbReference type="InterPro" id="IPR013785">
    <property type="entry name" value="Aldolase_TIM"/>
</dbReference>
<dbReference type="GO" id="GO:0016832">
    <property type="term" value="F:aldehyde-lyase activity"/>
    <property type="evidence" value="ECO:0007669"/>
    <property type="project" value="InterPro"/>
</dbReference>